<accession>A0ABD3MRX7</accession>
<dbReference type="PANTHER" id="PTHR21113:SF4">
    <property type="entry name" value="CHITIN-BINDING TYPE-4 DOMAIN-CONTAINING PROTEIN"/>
    <property type="match status" value="1"/>
</dbReference>
<keyword evidence="3" id="KW-1185">Reference proteome</keyword>
<sequence>MFSRARRKGIAPASAALTFCLFFIARMPFAQTQLEQTQTIYSDVFDEVKSWLDAKYTQLQNTAFVSYNSNGAPYTSNVYTYADFIRMLEVMSVSGVGGGGNELRFYLGADGKGSLHGLVNVAAFLSQAMAVSIKRDVCDEFNIDDFIGSGQLAMSNSCGQYGRNDQDEICMGKDRSMTCNVDLNATMTAVSLFKNGNSTPPAFQCRPKVGSDDFSGYWNSKTDEVTISSYANRYGRTDYQGCCWWGRGVLMTRGPCSFGRINAYMGVNAVTMGYVNFYDVDFCIYPEVVCNSPYSHDLRWAVGFFEWIYRVQSYNGTRNYLYELDNLIESGFNETNVEKFIDIVGWVLPVGCSQPDSRCDSSVDLQLFDERRDNFMTLVNVLALEEFLPKTTTTSTTDATTAIAASISNVELDGYENQTTNGNIAHVSEFWYPVSYLNNFEEGYCVDYSPIPPNMTTYQSELECCVIFFDDQVQGKCLSVMDITEPPIDSMPIEYLPRNPSKKPTPQPNPLTRRPTDEPTYEPTSELILIPSSAFQRIGTYATCSMLLSALHLAIQ</sequence>
<dbReference type="PANTHER" id="PTHR21113">
    <property type="entry name" value="AGAP001705-PA"/>
    <property type="match status" value="1"/>
</dbReference>
<evidence type="ECO:0000313" key="2">
    <source>
        <dbReference type="EMBL" id="KAL3765596.1"/>
    </source>
</evidence>
<proteinExistence type="predicted"/>
<reference evidence="2 3" key="1">
    <citation type="submission" date="2024-10" db="EMBL/GenBank/DDBJ databases">
        <title>Updated reference genomes for cyclostephanoid diatoms.</title>
        <authorList>
            <person name="Roberts W.R."/>
            <person name="Alverson A.J."/>
        </authorList>
    </citation>
    <scope>NUCLEOTIDE SEQUENCE [LARGE SCALE GENOMIC DNA]</scope>
    <source>
        <strain evidence="2 3">AJA010-31</strain>
    </source>
</reference>
<name>A0ABD3MRX7_9STRA</name>
<dbReference type="Proteomes" id="UP001530400">
    <property type="component" value="Unassembled WGS sequence"/>
</dbReference>
<gene>
    <name evidence="2" type="ORF">ACHAWO_003888</name>
</gene>
<protein>
    <submittedName>
        <fullName evidence="2">Uncharacterized protein</fullName>
    </submittedName>
</protein>
<comment type="caution">
    <text evidence="2">The sequence shown here is derived from an EMBL/GenBank/DDBJ whole genome shotgun (WGS) entry which is preliminary data.</text>
</comment>
<evidence type="ECO:0000313" key="3">
    <source>
        <dbReference type="Proteomes" id="UP001530400"/>
    </source>
</evidence>
<feature type="region of interest" description="Disordered" evidence="1">
    <location>
        <begin position="489"/>
        <end position="523"/>
    </location>
</feature>
<dbReference type="EMBL" id="JALLPJ020001399">
    <property type="protein sequence ID" value="KAL3765596.1"/>
    <property type="molecule type" value="Genomic_DNA"/>
</dbReference>
<organism evidence="2 3">
    <name type="scientific">Cyclotella atomus</name>
    <dbReference type="NCBI Taxonomy" id="382360"/>
    <lineage>
        <taxon>Eukaryota</taxon>
        <taxon>Sar</taxon>
        <taxon>Stramenopiles</taxon>
        <taxon>Ochrophyta</taxon>
        <taxon>Bacillariophyta</taxon>
        <taxon>Coscinodiscophyceae</taxon>
        <taxon>Thalassiosirophycidae</taxon>
        <taxon>Stephanodiscales</taxon>
        <taxon>Stephanodiscaceae</taxon>
        <taxon>Cyclotella</taxon>
    </lineage>
</organism>
<dbReference type="AlphaFoldDB" id="A0ABD3MRX7"/>
<evidence type="ECO:0000256" key="1">
    <source>
        <dbReference type="SAM" id="MobiDB-lite"/>
    </source>
</evidence>